<dbReference type="eggNOG" id="COG3518">
    <property type="taxonomic scope" value="Bacteria"/>
</dbReference>
<sequence length="139" mass="15719">MTTQRLLERIRFMEEDPDWRDSADPSQVVKSVLDYLRMILNTRQGNAQIAPDFGVPDFTSMIGATGLDAVRSIEESMTEVVLKYEPRLANVHIEFVPMEDNPLALHFKLQAKLALEGQDMPVVFETVLDPDGQISVKDN</sequence>
<accession>C6BX08</accession>
<dbReference type="OrthoDB" id="1524306at2"/>
<dbReference type="InterPro" id="IPR053176">
    <property type="entry name" value="T6SS_TssE1-like"/>
</dbReference>
<dbReference type="AlphaFoldDB" id="C6BX08"/>
<proteinExistence type="predicted"/>
<feature type="domain" description="IraD/Gp25-like" evidence="1">
    <location>
        <begin position="28"/>
        <end position="115"/>
    </location>
</feature>
<dbReference type="KEGG" id="dsa:Desal_0421"/>
<protein>
    <submittedName>
        <fullName evidence="2">Type VI secretion system lysozyme-related protein</fullName>
    </submittedName>
</protein>
<evidence type="ECO:0000259" key="1">
    <source>
        <dbReference type="Pfam" id="PF04965"/>
    </source>
</evidence>
<dbReference type="HOGENOM" id="CLU_132637_2_0_7"/>
<dbReference type="Gene3D" id="3.10.450.40">
    <property type="match status" value="1"/>
</dbReference>
<dbReference type="STRING" id="526222.Desal_0421"/>
<dbReference type="PANTHER" id="PTHR38595:SF2">
    <property type="entry name" value="TYPE VI SECRETION SYSTEM BASEPLATE SUBUNIT TSSE"/>
    <property type="match status" value="1"/>
</dbReference>
<dbReference type="Proteomes" id="UP000002601">
    <property type="component" value="Chromosome"/>
</dbReference>
<evidence type="ECO:0000313" key="2">
    <source>
        <dbReference type="EMBL" id="ACS78488.1"/>
    </source>
</evidence>
<name>C6BX08_MARSD</name>
<gene>
    <name evidence="2" type="ordered locus">Desal_0421</name>
</gene>
<reference evidence="2 3" key="1">
    <citation type="submission" date="2009-06" db="EMBL/GenBank/DDBJ databases">
        <title>Complete sequence of Desulfovibrio salexigens DSM 2638.</title>
        <authorList>
            <consortium name="US DOE Joint Genome Institute"/>
            <person name="Lucas S."/>
            <person name="Copeland A."/>
            <person name="Lapidus A."/>
            <person name="Glavina del Rio T."/>
            <person name="Tice H."/>
            <person name="Bruce D."/>
            <person name="Goodwin L."/>
            <person name="Pitluck S."/>
            <person name="Munk A.C."/>
            <person name="Brettin T."/>
            <person name="Detter J.C."/>
            <person name="Han C."/>
            <person name="Tapia R."/>
            <person name="Larimer F."/>
            <person name="Land M."/>
            <person name="Hauser L."/>
            <person name="Kyrpides N."/>
            <person name="Anderson I."/>
            <person name="Wall J.D."/>
            <person name="Arkin A.P."/>
            <person name="Dehal P."/>
            <person name="Chivian D."/>
            <person name="Giles B."/>
            <person name="Hazen T.C."/>
        </authorList>
    </citation>
    <scope>NUCLEOTIDE SEQUENCE [LARGE SCALE GENOMIC DNA]</scope>
    <source>
        <strain evidence="3">ATCC 14822 / DSM 2638 / NCIMB 8403 / VKM B-1763</strain>
    </source>
</reference>
<keyword evidence="3" id="KW-1185">Reference proteome</keyword>
<evidence type="ECO:0000313" key="3">
    <source>
        <dbReference type="Proteomes" id="UP000002601"/>
    </source>
</evidence>
<dbReference type="NCBIfam" id="TIGR03357">
    <property type="entry name" value="VI_zyme"/>
    <property type="match status" value="1"/>
</dbReference>
<organism evidence="2 3">
    <name type="scientific">Maridesulfovibrio salexigens (strain ATCC 14822 / DSM 2638 / NCIMB 8403 / VKM B-1763)</name>
    <name type="common">Desulfovibrio salexigens</name>
    <dbReference type="NCBI Taxonomy" id="526222"/>
    <lineage>
        <taxon>Bacteria</taxon>
        <taxon>Pseudomonadati</taxon>
        <taxon>Thermodesulfobacteriota</taxon>
        <taxon>Desulfovibrionia</taxon>
        <taxon>Desulfovibrionales</taxon>
        <taxon>Desulfovibrionaceae</taxon>
        <taxon>Maridesulfovibrio</taxon>
    </lineage>
</organism>
<dbReference type="SUPFAM" id="SSF160719">
    <property type="entry name" value="gpW/gp25-like"/>
    <property type="match status" value="1"/>
</dbReference>
<dbReference type="EMBL" id="CP001649">
    <property type="protein sequence ID" value="ACS78488.1"/>
    <property type="molecule type" value="Genomic_DNA"/>
</dbReference>
<dbReference type="InterPro" id="IPR007048">
    <property type="entry name" value="IraD/Gp25-like"/>
</dbReference>
<dbReference type="Pfam" id="PF04965">
    <property type="entry name" value="GPW_gp25"/>
    <property type="match status" value="1"/>
</dbReference>
<dbReference type="RefSeq" id="WP_012766014.1">
    <property type="nucleotide sequence ID" value="NC_012881.1"/>
</dbReference>
<dbReference type="PANTHER" id="PTHR38595">
    <property type="entry name" value="CYTOPLASMIC PROTEIN-RELATED"/>
    <property type="match status" value="1"/>
</dbReference>
<dbReference type="InterPro" id="IPR017737">
    <property type="entry name" value="TssE1-like"/>
</dbReference>